<dbReference type="InterPro" id="IPR036968">
    <property type="entry name" value="Enolpyruvate_Tfrase_sf"/>
</dbReference>
<dbReference type="InterPro" id="IPR006264">
    <property type="entry name" value="EPSP_synthase"/>
</dbReference>
<comment type="caution">
    <text evidence="7">Lacks conserved residue(s) required for the propagation of feature annotation.</text>
</comment>
<feature type="binding site" evidence="7">
    <location>
        <position position="317"/>
    </location>
    <ligand>
        <name>3-phosphoshikimate</name>
        <dbReference type="ChEBI" id="CHEBI:145989"/>
    </ligand>
</feature>
<dbReference type="InterPro" id="IPR013792">
    <property type="entry name" value="RNA3'P_cycl/enolpyr_Trfase_a/b"/>
</dbReference>
<comment type="pathway">
    <text evidence="1 7">Metabolic intermediate biosynthesis; chorismate biosynthesis; chorismate from D-erythrose 4-phosphate and phosphoenolpyruvate: step 6/7.</text>
</comment>
<protein>
    <recommendedName>
        <fullName evidence="7">3-phosphoshikimate 1-carboxyvinyltransferase</fullName>
        <ecNumber evidence="7">2.5.1.19</ecNumber>
    </recommendedName>
    <alternativeName>
        <fullName evidence="7">5-enolpyruvylshikimate-3-phosphate synthase</fullName>
        <shortName evidence="7">EPSP synthase</shortName>
        <shortName evidence="7">EPSPS</shortName>
    </alternativeName>
</protein>
<feature type="binding site" evidence="7">
    <location>
        <position position="21"/>
    </location>
    <ligand>
        <name>3-phosphoshikimate</name>
        <dbReference type="ChEBI" id="CHEBI:145989"/>
    </ligand>
</feature>
<comment type="catalytic activity">
    <reaction evidence="6">
        <text>3-phosphoshikimate + phosphoenolpyruvate = 5-O-(1-carboxyvinyl)-3-phosphoshikimate + phosphate</text>
        <dbReference type="Rhea" id="RHEA:21256"/>
        <dbReference type="ChEBI" id="CHEBI:43474"/>
        <dbReference type="ChEBI" id="CHEBI:57701"/>
        <dbReference type="ChEBI" id="CHEBI:58702"/>
        <dbReference type="ChEBI" id="CHEBI:145989"/>
        <dbReference type="EC" id="2.5.1.19"/>
    </reaction>
    <physiologicalReaction direction="left-to-right" evidence="6">
        <dbReference type="Rhea" id="RHEA:21257"/>
    </physiologicalReaction>
</comment>
<feature type="binding site" evidence="7">
    <location>
        <position position="175"/>
    </location>
    <ligand>
        <name>phosphoenolpyruvate</name>
        <dbReference type="ChEBI" id="CHEBI:58702"/>
    </ligand>
</feature>
<dbReference type="SUPFAM" id="SSF55205">
    <property type="entry name" value="EPT/RTPC-like"/>
    <property type="match status" value="1"/>
</dbReference>
<keyword evidence="3 7" id="KW-0028">Amino-acid biosynthesis</keyword>
<evidence type="ECO:0000256" key="1">
    <source>
        <dbReference type="ARBA" id="ARBA00004811"/>
    </source>
</evidence>
<feature type="binding site" evidence="7">
    <location>
        <position position="22"/>
    </location>
    <ligand>
        <name>3-phosphoshikimate</name>
        <dbReference type="ChEBI" id="CHEBI:145989"/>
    </ligand>
</feature>
<dbReference type="InterPro" id="IPR001986">
    <property type="entry name" value="Enolpyruvate_Tfrase_dom"/>
</dbReference>
<evidence type="ECO:0000256" key="3">
    <source>
        <dbReference type="ARBA" id="ARBA00022605"/>
    </source>
</evidence>
<feature type="region of interest" description="Disordered" evidence="8">
    <location>
        <begin position="434"/>
        <end position="460"/>
    </location>
</feature>
<dbReference type="UniPathway" id="UPA00053">
    <property type="reaction ID" value="UER00089"/>
</dbReference>
<comment type="subunit">
    <text evidence="7">Monomer.</text>
</comment>
<evidence type="ECO:0000256" key="4">
    <source>
        <dbReference type="ARBA" id="ARBA00022679"/>
    </source>
</evidence>
<dbReference type="AlphaFoldDB" id="A0A5B7WRW9"/>
<feature type="binding site" evidence="7">
    <location>
        <position position="344"/>
    </location>
    <ligand>
        <name>3-phosphoshikimate</name>
        <dbReference type="ChEBI" id="CHEBI:145989"/>
    </ligand>
</feature>
<organism evidence="10 11">
    <name type="scientific">Glutamicibacter creatinolyticus</name>
    <dbReference type="NCBI Taxonomy" id="162496"/>
    <lineage>
        <taxon>Bacteria</taxon>
        <taxon>Bacillati</taxon>
        <taxon>Actinomycetota</taxon>
        <taxon>Actinomycetes</taxon>
        <taxon>Micrococcales</taxon>
        <taxon>Micrococcaceae</taxon>
        <taxon>Glutamicibacter</taxon>
    </lineage>
</organism>
<feature type="binding site" evidence="7">
    <location>
        <position position="126"/>
    </location>
    <ligand>
        <name>phosphoenolpyruvate</name>
        <dbReference type="ChEBI" id="CHEBI:58702"/>
    </ligand>
</feature>
<keyword evidence="5 7" id="KW-0057">Aromatic amino acid biosynthesis</keyword>
<evidence type="ECO:0000256" key="8">
    <source>
        <dbReference type="SAM" id="MobiDB-lite"/>
    </source>
</evidence>
<comment type="function">
    <text evidence="7">Catalyzes the transfer of the enolpyruvyl moiety of phosphoenolpyruvate (PEP) to the 5-hydroxyl of shikimate-3-phosphate (S3P) to produce enolpyruvyl shikimate-3-phosphate and inorganic phosphate.</text>
</comment>
<feature type="binding site" evidence="7">
    <location>
        <position position="202"/>
    </location>
    <ligand>
        <name>3-phosphoshikimate</name>
        <dbReference type="ChEBI" id="CHEBI:145989"/>
    </ligand>
</feature>
<evidence type="ECO:0000259" key="9">
    <source>
        <dbReference type="Pfam" id="PF00275"/>
    </source>
</evidence>
<feature type="domain" description="Enolpyruvate transferase" evidence="9">
    <location>
        <begin position="9"/>
        <end position="422"/>
    </location>
</feature>
<evidence type="ECO:0000256" key="5">
    <source>
        <dbReference type="ARBA" id="ARBA00023141"/>
    </source>
</evidence>
<evidence type="ECO:0000256" key="2">
    <source>
        <dbReference type="ARBA" id="ARBA00009948"/>
    </source>
</evidence>
<dbReference type="GO" id="GO:0003866">
    <property type="term" value="F:3-phosphoshikimate 1-carboxyvinyltransferase activity"/>
    <property type="evidence" value="ECO:0007669"/>
    <property type="project" value="UniProtKB-UniRule"/>
</dbReference>
<proteinExistence type="inferred from homology"/>
<dbReference type="CDD" id="cd01556">
    <property type="entry name" value="EPSP_synthase"/>
    <property type="match status" value="1"/>
</dbReference>
<evidence type="ECO:0000313" key="10">
    <source>
        <dbReference type="EMBL" id="QCY46758.1"/>
    </source>
</evidence>
<evidence type="ECO:0000256" key="7">
    <source>
        <dbReference type="HAMAP-Rule" id="MF_00210"/>
    </source>
</evidence>
<accession>A0A5B7WRW9</accession>
<comment type="similarity">
    <text evidence="2 7">Belongs to the EPSP synthase family.</text>
</comment>
<feature type="binding site" evidence="7">
    <location>
        <position position="415"/>
    </location>
    <ligand>
        <name>phosphoenolpyruvate</name>
        <dbReference type="ChEBI" id="CHEBI:58702"/>
    </ligand>
</feature>
<comment type="subcellular location">
    <subcellularLocation>
        <location evidence="7">Cytoplasm</location>
    </subcellularLocation>
</comment>
<feature type="binding site" evidence="7">
    <location>
        <position position="98"/>
    </location>
    <ligand>
        <name>phosphoenolpyruvate</name>
        <dbReference type="ChEBI" id="CHEBI:58702"/>
    </ligand>
</feature>
<evidence type="ECO:0000313" key="11">
    <source>
        <dbReference type="Proteomes" id="UP000307000"/>
    </source>
</evidence>
<keyword evidence="7" id="KW-0963">Cytoplasm</keyword>
<feature type="binding site" evidence="7">
    <location>
        <position position="26"/>
    </location>
    <ligand>
        <name>3-phosphoshikimate</name>
        <dbReference type="ChEBI" id="CHEBI:145989"/>
    </ligand>
</feature>
<feature type="binding site" evidence="7">
    <location>
        <position position="175"/>
    </location>
    <ligand>
        <name>3-phosphoshikimate</name>
        <dbReference type="ChEBI" id="CHEBI:145989"/>
    </ligand>
</feature>
<dbReference type="GO" id="GO:0008652">
    <property type="term" value="P:amino acid biosynthetic process"/>
    <property type="evidence" value="ECO:0007669"/>
    <property type="project" value="UniProtKB-KW"/>
</dbReference>
<feature type="binding site" evidence="7">
    <location>
        <position position="173"/>
    </location>
    <ligand>
        <name>3-phosphoshikimate</name>
        <dbReference type="ChEBI" id="CHEBI:145989"/>
    </ligand>
</feature>
<feature type="binding site" evidence="7">
    <location>
        <position position="21"/>
    </location>
    <ligand>
        <name>phosphoenolpyruvate</name>
        <dbReference type="ChEBI" id="CHEBI:58702"/>
    </ligand>
</feature>
<dbReference type="Pfam" id="PF00275">
    <property type="entry name" value="EPSP_synthase"/>
    <property type="match status" value="1"/>
</dbReference>
<dbReference type="HAMAP" id="MF_00210">
    <property type="entry name" value="EPSP_synth"/>
    <property type="match status" value="1"/>
</dbReference>
<dbReference type="Proteomes" id="UP000307000">
    <property type="component" value="Chromosome"/>
</dbReference>
<dbReference type="PROSITE" id="PS00104">
    <property type="entry name" value="EPSP_SYNTHASE_1"/>
    <property type="match status" value="1"/>
</dbReference>
<dbReference type="GO" id="GO:0009073">
    <property type="term" value="P:aromatic amino acid family biosynthetic process"/>
    <property type="evidence" value="ECO:0007669"/>
    <property type="project" value="UniProtKB-KW"/>
</dbReference>
<dbReference type="Gene3D" id="3.65.10.10">
    <property type="entry name" value="Enolpyruvate transferase domain"/>
    <property type="match status" value="2"/>
</dbReference>
<dbReference type="EC" id="2.5.1.19" evidence="7"/>
<keyword evidence="11" id="KW-1185">Reference proteome</keyword>
<name>A0A5B7WRW9_9MICC</name>
<dbReference type="InterPro" id="IPR023193">
    <property type="entry name" value="EPSP_synthase_CS"/>
</dbReference>
<feature type="binding site" evidence="7">
    <location>
        <position position="174"/>
    </location>
    <ligand>
        <name>3-phosphoshikimate</name>
        <dbReference type="ChEBI" id="CHEBI:145989"/>
    </ligand>
</feature>
<evidence type="ECO:0000256" key="6">
    <source>
        <dbReference type="ARBA" id="ARBA00044633"/>
    </source>
</evidence>
<keyword evidence="4 7" id="KW-0808">Transferase</keyword>
<dbReference type="PIRSF" id="PIRSF000505">
    <property type="entry name" value="EPSPS"/>
    <property type="match status" value="1"/>
</dbReference>
<dbReference type="PROSITE" id="PS00885">
    <property type="entry name" value="EPSP_SYNTHASE_2"/>
    <property type="match status" value="1"/>
</dbReference>
<sequence>MWDAPSVTEPINATVLVPASKSLTNRYLVLAALADGPCTIHNTLISRDSELMLDALAALGVGVERTVQDDRSTTVRLTPPAAAGPRQGIVHIDCGLAGTVMRFVPALAAALGVSAHFDGDAGARVRPMRPVLDALAELGARIEYAGQPGFLPFTVHPQQLGQRPEVRIDASGSSQFISAMLLAGPALPGGLRLRAADGAVASPEHIQMTVQSMNELGATVSTDPDARGWQVAEGRLPAFSVSVEPDLSNAGPFLAAALATAGTVRIPHWPRHTTQIGGRWRQILPAMGARVELGADAVLTVRGTGTIGGIDYADAAELTPTLAALCTLADSPSRLTGIGHLRGHETDRLAALERELTRVGATVQATEDTLRIIPPATRRAADMLSYEDHRMATAAALIGLVTPGTRVENIATTAKTMPDFARMWEAMAATAGTADTPAAGAPSSHTAAGGSADAAAGGRA</sequence>
<dbReference type="NCBIfam" id="TIGR01356">
    <property type="entry name" value="aroA"/>
    <property type="match status" value="1"/>
</dbReference>
<dbReference type="GO" id="GO:0009423">
    <property type="term" value="P:chorismate biosynthetic process"/>
    <property type="evidence" value="ECO:0007669"/>
    <property type="project" value="UniProtKB-UniRule"/>
</dbReference>
<dbReference type="EMBL" id="CP034412">
    <property type="protein sequence ID" value="QCY46758.1"/>
    <property type="molecule type" value="Genomic_DNA"/>
</dbReference>
<gene>
    <name evidence="7 10" type="primary">aroA</name>
    <name evidence="10" type="ORF">GcLGCM259_1011</name>
</gene>
<dbReference type="KEGG" id="gcr:GcLGCM259_1011"/>
<dbReference type="GO" id="GO:0005737">
    <property type="term" value="C:cytoplasm"/>
    <property type="evidence" value="ECO:0007669"/>
    <property type="project" value="UniProtKB-SubCell"/>
</dbReference>
<dbReference type="PANTHER" id="PTHR21090">
    <property type="entry name" value="AROM/DEHYDROQUINATE SYNTHASE"/>
    <property type="match status" value="1"/>
</dbReference>
<feature type="binding site" evidence="7">
    <location>
        <position position="348"/>
    </location>
    <ligand>
        <name>phosphoenolpyruvate</name>
        <dbReference type="ChEBI" id="CHEBI:58702"/>
    </ligand>
</feature>
<feature type="binding site" evidence="7">
    <location>
        <position position="390"/>
    </location>
    <ligand>
        <name>phosphoenolpyruvate</name>
        <dbReference type="ChEBI" id="CHEBI:58702"/>
    </ligand>
</feature>
<feature type="active site" description="Proton acceptor" evidence="7">
    <location>
        <position position="317"/>
    </location>
</feature>
<reference evidence="10 11" key="1">
    <citation type="submission" date="2018-12" db="EMBL/GenBank/DDBJ databases">
        <title>Complete Genome Sequence of Glutamicibacter creatinolyticus strain LGCM259,isolated from an abscess of a 12-year-old mare in Italy.</title>
        <authorList>
            <person name="Santos R.G."/>
            <person name="Silva A.L."/>
            <person name="Seyffert N."/>
            <person name="Castro T.L.P."/>
            <person name="Attili A.R."/>
            <person name="Rifici C."/>
            <person name="Mazzullo G."/>
            <person name="Brenig B."/>
            <person name="Venanzi F."/>
            <person name="Azevedo V."/>
        </authorList>
    </citation>
    <scope>NUCLEOTIDE SEQUENCE [LARGE SCALE GENOMIC DNA]</scope>
    <source>
        <strain evidence="10 11">LGCM 259</strain>
    </source>
</reference>
<dbReference type="PANTHER" id="PTHR21090:SF5">
    <property type="entry name" value="PENTAFUNCTIONAL AROM POLYPEPTIDE"/>
    <property type="match status" value="1"/>
</dbReference>